<dbReference type="AlphaFoldDB" id="A0A073AWU2"/>
<dbReference type="PANTHER" id="PTHR42973">
    <property type="entry name" value="BINDING OXIDOREDUCTASE, PUTATIVE (AFU_ORTHOLOGUE AFUA_1G17690)-RELATED"/>
    <property type="match status" value="1"/>
</dbReference>
<dbReference type="InterPro" id="IPR006094">
    <property type="entry name" value="Oxid_FAD_bind_N"/>
</dbReference>
<dbReference type="InterPro" id="IPR006093">
    <property type="entry name" value="Oxy_OxRdtase_FAD_BS"/>
</dbReference>
<evidence type="ECO:0000313" key="7">
    <source>
        <dbReference type="EMBL" id="KEI44233.1"/>
    </source>
</evidence>
<gene>
    <name evidence="7" type="ORF">GU90_10890</name>
</gene>
<dbReference type="OrthoDB" id="9775082at2"/>
<evidence type="ECO:0000313" key="8">
    <source>
        <dbReference type="Proteomes" id="UP000031419"/>
    </source>
</evidence>
<evidence type="ECO:0000256" key="4">
    <source>
        <dbReference type="ARBA" id="ARBA00022827"/>
    </source>
</evidence>
<sequence>MTKMGDRLASEISGRVLEPTDPEFESARSLFNSAVETRPRLIAQCASAADVASALLFARRNELEIAVRGGGHSVAGASLVEDGLVIDMRRINSVVVDPDRKTVRVGGGAVWRDVDTATQPYGLATTGGRVSTTGVAGLALGGGSGWVERKYGLVCDNLLEVELVLADGSRIVTNEHQHSQLFWGLHGGGGNFGVATSLTLRLHELPEFSAALLIWPAEEGPRVTRGYRDFLENAPRDIGGGLLFLTAPEEEFIPASLTGQLACLVLVTCTGPEEQLRREIGPLLALRPHGQVSMDLPYAVLQSMLDDPPGYRNYWSAEYLREFPNTAVDLFCRRAYDMVVPSPSQHALLPWGGAVAEGEGRWPMANRAAPWVVHPLGLWENPEDDRKARDWAHDLRDDMLPYSTGAVYLNFIGDEGQKRVVAGFGEGNYRELAKLKAAYDPDNVFHRWHNVRPQLAHA</sequence>
<keyword evidence="3" id="KW-0285">Flavoprotein</keyword>
<dbReference type="Proteomes" id="UP000031419">
    <property type="component" value="Unassembled WGS sequence"/>
</dbReference>
<dbReference type="STRING" id="28042.GU90_10890"/>
<dbReference type="InterPro" id="IPR012951">
    <property type="entry name" value="BBE"/>
</dbReference>
<comment type="caution">
    <text evidence="7">The sequence shown here is derived from an EMBL/GenBank/DDBJ whole genome shotgun (WGS) entry which is preliminary data.</text>
</comment>
<comment type="cofactor">
    <cofactor evidence="1">
        <name>FAD</name>
        <dbReference type="ChEBI" id="CHEBI:57692"/>
    </cofactor>
</comment>
<keyword evidence="4" id="KW-0274">FAD</keyword>
<accession>A0A073AWU2</accession>
<dbReference type="Gene3D" id="3.30.43.10">
    <property type="entry name" value="Uridine Diphospho-n-acetylenolpyruvylglucosamine Reductase, domain 2"/>
    <property type="match status" value="1"/>
</dbReference>
<evidence type="ECO:0000259" key="6">
    <source>
        <dbReference type="PROSITE" id="PS51387"/>
    </source>
</evidence>
<keyword evidence="5" id="KW-0560">Oxidoreductase</keyword>
<feature type="domain" description="FAD-binding PCMH-type" evidence="6">
    <location>
        <begin position="34"/>
        <end position="205"/>
    </location>
</feature>
<organism evidence="7 8">
    <name type="scientific">Saccharopolyspora rectivirgula</name>
    <dbReference type="NCBI Taxonomy" id="28042"/>
    <lineage>
        <taxon>Bacteria</taxon>
        <taxon>Bacillati</taxon>
        <taxon>Actinomycetota</taxon>
        <taxon>Actinomycetes</taxon>
        <taxon>Pseudonocardiales</taxon>
        <taxon>Pseudonocardiaceae</taxon>
        <taxon>Saccharopolyspora</taxon>
    </lineage>
</organism>
<dbReference type="Gene3D" id="3.40.462.20">
    <property type="match status" value="1"/>
</dbReference>
<dbReference type="GO" id="GO:0016491">
    <property type="term" value="F:oxidoreductase activity"/>
    <property type="evidence" value="ECO:0007669"/>
    <property type="project" value="UniProtKB-KW"/>
</dbReference>
<dbReference type="Pfam" id="PF01565">
    <property type="entry name" value="FAD_binding_4"/>
    <property type="match status" value="1"/>
</dbReference>
<dbReference type="Pfam" id="PF08031">
    <property type="entry name" value="BBE"/>
    <property type="match status" value="1"/>
</dbReference>
<reference evidence="7 8" key="1">
    <citation type="submission" date="2014-06" db="EMBL/GenBank/DDBJ databases">
        <title>Saccharopolyspora rectivirgula DSM-43113 Genome sequencing.</title>
        <authorList>
            <person name="Barrera C."/>
            <person name="Millon L."/>
            <person name="Rognon B."/>
            <person name="Zaugg C."/>
            <person name="Monod M."/>
        </authorList>
    </citation>
    <scope>NUCLEOTIDE SEQUENCE [LARGE SCALE GENOMIC DNA]</scope>
    <source>
        <strain evidence="7 8">DSM 43113</strain>
    </source>
</reference>
<comment type="similarity">
    <text evidence="2">Belongs to the oxygen-dependent FAD-linked oxidoreductase family.</text>
</comment>
<dbReference type="PROSITE" id="PS51387">
    <property type="entry name" value="FAD_PCMH"/>
    <property type="match status" value="1"/>
</dbReference>
<dbReference type="PANTHER" id="PTHR42973:SF39">
    <property type="entry name" value="FAD-BINDING PCMH-TYPE DOMAIN-CONTAINING PROTEIN"/>
    <property type="match status" value="1"/>
</dbReference>
<name>A0A073AWU2_9PSEU</name>
<dbReference type="EMBL" id="JNVU01000028">
    <property type="protein sequence ID" value="KEI44233.1"/>
    <property type="molecule type" value="Genomic_DNA"/>
</dbReference>
<protein>
    <submittedName>
        <fullName evidence="7">FAD-binding protein</fullName>
    </submittedName>
</protein>
<dbReference type="PROSITE" id="PS00862">
    <property type="entry name" value="OX2_COVAL_FAD"/>
    <property type="match status" value="1"/>
</dbReference>
<dbReference type="Gene3D" id="3.30.465.10">
    <property type="match status" value="1"/>
</dbReference>
<dbReference type="InterPro" id="IPR036318">
    <property type="entry name" value="FAD-bd_PCMH-like_sf"/>
</dbReference>
<dbReference type="InterPro" id="IPR016169">
    <property type="entry name" value="FAD-bd_PCMH_sub2"/>
</dbReference>
<proteinExistence type="inferred from homology"/>
<dbReference type="GO" id="GO:0071949">
    <property type="term" value="F:FAD binding"/>
    <property type="evidence" value="ECO:0007669"/>
    <property type="project" value="InterPro"/>
</dbReference>
<evidence type="ECO:0000256" key="3">
    <source>
        <dbReference type="ARBA" id="ARBA00022630"/>
    </source>
</evidence>
<dbReference type="RefSeq" id="WP_029719563.1">
    <property type="nucleotide sequence ID" value="NZ_JAJUIW010000008.1"/>
</dbReference>
<dbReference type="InterPro" id="IPR016167">
    <property type="entry name" value="FAD-bd_PCMH_sub1"/>
</dbReference>
<keyword evidence="8" id="KW-1185">Reference proteome</keyword>
<evidence type="ECO:0000256" key="5">
    <source>
        <dbReference type="ARBA" id="ARBA00023002"/>
    </source>
</evidence>
<evidence type="ECO:0000256" key="2">
    <source>
        <dbReference type="ARBA" id="ARBA00005466"/>
    </source>
</evidence>
<dbReference type="InterPro" id="IPR050416">
    <property type="entry name" value="FAD-linked_Oxidoreductase"/>
</dbReference>
<evidence type="ECO:0000256" key="1">
    <source>
        <dbReference type="ARBA" id="ARBA00001974"/>
    </source>
</evidence>
<dbReference type="InterPro" id="IPR016166">
    <property type="entry name" value="FAD-bd_PCMH"/>
</dbReference>
<dbReference type="eggNOG" id="COG0277">
    <property type="taxonomic scope" value="Bacteria"/>
</dbReference>
<dbReference type="SUPFAM" id="SSF56176">
    <property type="entry name" value="FAD-binding/transporter-associated domain-like"/>
    <property type="match status" value="1"/>
</dbReference>